<reference evidence="3" key="1">
    <citation type="submission" date="2022-03" db="EMBL/GenBank/DDBJ databases">
        <title>Genomic analyses of argali, domestic sheep and their hybrids provide insights into chromosomal evolution, heterosis and genetic basis of agronomic traits.</title>
        <authorList>
            <person name="Li M."/>
        </authorList>
    </citation>
    <scope>NUCLEOTIDE SEQUENCE</scope>
    <source>
        <strain evidence="3">CAU-MHL-2022a</strain>
        <tissue evidence="3">Skin</tissue>
    </source>
</reference>
<feature type="signal peptide" evidence="2">
    <location>
        <begin position="1"/>
        <end position="21"/>
    </location>
</feature>
<dbReference type="AlphaFoldDB" id="A0AAD4TL26"/>
<evidence type="ECO:0000313" key="3">
    <source>
        <dbReference type="EMBL" id="KAI4529748.1"/>
    </source>
</evidence>
<feature type="region of interest" description="Disordered" evidence="1">
    <location>
        <begin position="35"/>
        <end position="72"/>
    </location>
</feature>
<sequence>MHLDLMARVSGALLCCTQCMGLSCEATAQLATTQASGPAVKMDGANSPDGFVPDSEAPSASRALTVKAPGPRAATLAEPSEGMLAVEEGECCRAAEAPGCWLIISGGSFCPNAQLCLPGSR</sequence>
<protein>
    <recommendedName>
        <fullName evidence="5">Secreted protein</fullName>
    </recommendedName>
</protein>
<evidence type="ECO:0000256" key="2">
    <source>
        <dbReference type="SAM" id="SignalP"/>
    </source>
</evidence>
<name>A0AAD4TL26_OVIAM</name>
<feature type="chain" id="PRO_5042048153" description="Secreted protein" evidence="2">
    <location>
        <begin position="22"/>
        <end position="121"/>
    </location>
</feature>
<gene>
    <name evidence="3" type="ORF">MG293_020426</name>
</gene>
<keyword evidence="2" id="KW-0732">Signal</keyword>
<organism evidence="3 4">
    <name type="scientific">Ovis ammon polii</name>
    <dbReference type="NCBI Taxonomy" id="230172"/>
    <lineage>
        <taxon>Eukaryota</taxon>
        <taxon>Metazoa</taxon>
        <taxon>Chordata</taxon>
        <taxon>Craniata</taxon>
        <taxon>Vertebrata</taxon>
        <taxon>Euteleostomi</taxon>
        <taxon>Mammalia</taxon>
        <taxon>Eutheria</taxon>
        <taxon>Laurasiatheria</taxon>
        <taxon>Artiodactyla</taxon>
        <taxon>Ruminantia</taxon>
        <taxon>Pecora</taxon>
        <taxon>Bovidae</taxon>
        <taxon>Caprinae</taxon>
        <taxon>Ovis</taxon>
    </lineage>
</organism>
<dbReference type="EMBL" id="JAKZEL010000027">
    <property type="protein sequence ID" value="KAI4529748.1"/>
    <property type="molecule type" value="Genomic_DNA"/>
</dbReference>
<comment type="caution">
    <text evidence="3">The sequence shown here is derived from an EMBL/GenBank/DDBJ whole genome shotgun (WGS) entry which is preliminary data.</text>
</comment>
<evidence type="ECO:0008006" key="5">
    <source>
        <dbReference type="Google" id="ProtNLM"/>
    </source>
</evidence>
<accession>A0AAD4TL26</accession>
<dbReference type="Proteomes" id="UP001214576">
    <property type="component" value="Unassembled WGS sequence"/>
</dbReference>
<evidence type="ECO:0000256" key="1">
    <source>
        <dbReference type="SAM" id="MobiDB-lite"/>
    </source>
</evidence>
<evidence type="ECO:0000313" key="4">
    <source>
        <dbReference type="Proteomes" id="UP001214576"/>
    </source>
</evidence>
<keyword evidence="4" id="KW-1185">Reference proteome</keyword>
<proteinExistence type="predicted"/>